<protein>
    <submittedName>
        <fullName evidence="1">Uncharacterized protein</fullName>
    </submittedName>
</protein>
<proteinExistence type="predicted"/>
<reference evidence="1 2" key="1">
    <citation type="submission" date="2020-09" db="EMBL/GenBank/DDBJ databases">
        <title>De no assembly of potato wild relative species, Solanum commersonii.</title>
        <authorList>
            <person name="Cho K."/>
        </authorList>
    </citation>
    <scope>NUCLEOTIDE SEQUENCE [LARGE SCALE GENOMIC DNA]</scope>
    <source>
        <strain evidence="1">LZ3.2</strain>
        <tissue evidence="1">Leaf</tissue>
    </source>
</reference>
<organism evidence="1 2">
    <name type="scientific">Solanum commersonii</name>
    <name type="common">Commerson's wild potato</name>
    <name type="synonym">Commerson's nightshade</name>
    <dbReference type="NCBI Taxonomy" id="4109"/>
    <lineage>
        <taxon>Eukaryota</taxon>
        <taxon>Viridiplantae</taxon>
        <taxon>Streptophyta</taxon>
        <taxon>Embryophyta</taxon>
        <taxon>Tracheophyta</taxon>
        <taxon>Spermatophyta</taxon>
        <taxon>Magnoliopsida</taxon>
        <taxon>eudicotyledons</taxon>
        <taxon>Gunneridae</taxon>
        <taxon>Pentapetalae</taxon>
        <taxon>asterids</taxon>
        <taxon>lamiids</taxon>
        <taxon>Solanales</taxon>
        <taxon>Solanaceae</taxon>
        <taxon>Solanoideae</taxon>
        <taxon>Solaneae</taxon>
        <taxon>Solanum</taxon>
    </lineage>
</organism>
<dbReference type="OrthoDB" id="1096772at2759"/>
<evidence type="ECO:0000313" key="2">
    <source>
        <dbReference type="Proteomes" id="UP000824120"/>
    </source>
</evidence>
<comment type="caution">
    <text evidence="1">The sequence shown here is derived from an EMBL/GenBank/DDBJ whole genome shotgun (WGS) entry which is preliminary data.</text>
</comment>
<dbReference type="AlphaFoldDB" id="A0A9J5XCP0"/>
<dbReference type="EMBL" id="JACXVP010000009">
    <property type="protein sequence ID" value="KAG5584998.1"/>
    <property type="molecule type" value="Genomic_DNA"/>
</dbReference>
<evidence type="ECO:0000313" key="1">
    <source>
        <dbReference type="EMBL" id="KAG5584998.1"/>
    </source>
</evidence>
<name>A0A9J5XCP0_SOLCO</name>
<dbReference type="Proteomes" id="UP000824120">
    <property type="component" value="Chromosome 9"/>
</dbReference>
<accession>A0A9J5XCP0</accession>
<keyword evidence="2" id="KW-1185">Reference proteome</keyword>
<sequence>MVAPTTGQSTLGGCQSNMLQNNSFPPLIQYNLGEKINLPTESASLPNVSRSIISNYANTLTNHNTTHVWTEEEANRTNILKDIQYAVIGKISYGLAGVGRTPHHLTTSIGSEGRFHQSNVKSIYYILAKDGYSYSIRPLIYDVKFKVEEETT</sequence>
<gene>
    <name evidence="1" type="ORF">H5410_045432</name>
</gene>